<proteinExistence type="predicted"/>
<evidence type="ECO:0000313" key="1">
    <source>
        <dbReference type="EMBL" id="RAW01959.1"/>
    </source>
</evidence>
<accession>A0A364Y519</accession>
<dbReference type="EMBL" id="QMFY01000002">
    <property type="protein sequence ID" value="RAW01959.1"/>
    <property type="molecule type" value="Genomic_DNA"/>
</dbReference>
<keyword evidence="2" id="KW-1185">Reference proteome</keyword>
<dbReference type="Proteomes" id="UP000251889">
    <property type="component" value="Unassembled WGS sequence"/>
</dbReference>
<gene>
    <name evidence="1" type="ORF">DQQ10_05210</name>
</gene>
<dbReference type="AlphaFoldDB" id="A0A364Y519"/>
<dbReference type="InterPro" id="IPR045390">
    <property type="entry name" value="ABC-3C_MC3"/>
</dbReference>
<reference evidence="1 2" key="1">
    <citation type="submission" date="2018-06" db="EMBL/GenBank/DDBJ databases">
        <title>Chryseolinea flavus sp. nov., a member of the phylum Bacteroidetes isolated from soil.</title>
        <authorList>
            <person name="Li Y."/>
            <person name="Wang J."/>
        </authorList>
    </citation>
    <scope>NUCLEOTIDE SEQUENCE [LARGE SCALE GENOMIC DNA]</scope>
    <source>
        <strain evidence="1 2">SDU1-6</strain>
    </source>
</reference>
<evidence type="ECO:0000313" key="2">
    <source>
        <dbReference type="Proteomes" id="UP000251889"/>
    </source>
</evidence>
<name>A0A364Y519_9BACT</name>
<organism evidence="1 2">
    <name type="scientific">Pseudochryseolinea flava</name>
    <dbReference type="NCBI Taxonomy" id="2059302"/>
    <lineage>
        <taxon>Bacteria</taxon>
        <taxon>Pseudomonadati</taxon>
        <taxon>Bacteroidota</taxon>
        <taxon>Cytophagia</taxon>
        <taxon>Cytophagales</taxon>
        <taxon>Fulvivirgaceae</taxon>
        <taxon>Pseudochryseolinea</taxon>
    </lineage>
</organism>
<sequence>MATVAIGHFLSLQHQMEFSKLLFVLPFVLHEPTVKRLKGQSYKRSLEEFIIKNIDCVLNFNSRFQDYLPLTLNSVTILREIGLLTIKGDVIAFNAGSTELFQPDVTISLSVTHLFR</sequence>
<protein>
    <submittedName>
        <fullName evidence="1">Uncharacterized protein</fullName>
    </submittedName>
</protein>
<dbReference type="Pfam" id="PF20131">
    <property type="entry name" value="MC3"/>
    <property type="match status" value="1"/>
</dbReference>
<comment type="caution">
    <text evidence="1">The sequence shown here is derived from an EMBL/GenBank/DDBJ whole genome shotgun (WGS) entry which is preliminary data.</text>
</comment>